<evidence type="ECO:0000256" key="7">
    <source>
        <dbReference type="ARBA" id="ARBA00023239"/>
    </source>
</evidence>
<dbReference type="InterPro" id="IPR024083">
    <property type="entry name" value="Fumarase/histidase_N"/>
</dbReference>
<evidence type="ECO:0000259" key="15">
    <source>
        <dbReference type="Pfam" id="PF08328"/>
    </source>
</evidence>
<dbReference type="Pfam" id="PF08328">
    <property type="entry name" value="ASL_C"/>
    <property type="match status" value="1"/>
</dbReference>
<evidence type="ECO:0000256" key="3">
    <source>
        <dbReference type="ARBA" id="ARBA00008273"/>
    </source>
</evidence>
<dbReference type="UniPathway" id="UPA00075">
    <property type="reaction ID" value="UER00336"/>
</dbReference>
<organism evidence="16 17">
    <name type="scientific">Aliivibrio salmonicida (strain LFI1238)</name>
    <name type="common">Vibrio salmonicida (strain LFI1238)</name>
    <dbReference type="NCBI Taxonomy" id="316275"/>
    <lineage>
        <taxon>Bacteria</taxon>
        <taxon>Pseudomonadati</taxon>
        <taxon>Pseudomonadota</taxon>
        <taxon>Gammaproteobacteria</taxon>
        <taxon>Vibrionales</taxon>
        <taxon>Vibrionaceae</taxon>
        <taxon>Aliivibrio</taxon>
    </lineage>
</organism>
<dbReference type="GO" id="GO:0006189">
    <property type="term" value="P:'de novo' IMP biosynthetic process"/>
    <property type="evidence" value="ECO:0007669"/>
    <property type="project" value="UniProtKB-UniPathway"/>
</dbReference>
<dbReference type="FunFam" id="1.20.200.10:FF:000004">
    <property type="entry name" value="Adenylosuccinate lyase"/>
    <property type="match status" value="1"/>
</dbReference>
<dbReference type="InterPro" id="IPR004769">
    <property type="entry name" value="Pur_lyase"/>
</dbReference>
<evidence type="ECO:0000256" key="5">
    <source>
        <dbReference type="ARBA" id="ARBA00017058"/>
    </source>
</evidence>
<dbReference type="EMBL" id="FM178379">
    <property type="protein sequence ID" value="CAQ79880.1"/>
    <property type="molecule type" value="Genomic_DNA"/>
</dbReference>
<gene>
    <name evidence="16" type="primary">purB</name>
    <name evidence="16" type="ordered locus">VSAL_I2195</name>
</gene>
<dbReference type="PRINTS" id="PR00149">
    <property type="entry name" value="FUMRATELYASE"/>
</dbReference>
<proteinExistence type="inferred from homology"/>
<dbReference type="GO" id="GO:0005829">
    <property type="term" value="C:cytosol"/>
    <property type="evidence" value="ECO:0007669"/>
    <property type="project" value="TreeGrafter"/>
</dbReference>
<keyword evidence="7 13" id="KW-0456">Lyase</keyword>
<comment type="catalytic activity">
    <reaction evidence="11">
        <text>N(6)-(1,2-dicarboxyethyl)-AMP = fumarate + AMP</text>
        <dbReference type="Rhea" id="RHEA:16853"/>
        <dbReference type="ChEBI" id="CHEBI:29806"/>
        <dbReference type="ChEBI" id="CHEBI:57567"/>
        <dbReference type="ChEBI" id="CHEBI:456215"/>
        <dbReference type="EC" id="4.3.2.2"/>
    </reaction>
    <physiologicalReaction direction="left-to-right" evidence="11">
        <dbReference type="Rhea" id="RHEA:16854"/>
    </physiologicalReaction>
</comment>
<feature type="domain" description="Fumarate lyase N-terminal" evidence="14">
    <location>
        <begin position="14"/>
        <end position="313"/>
    </location>
</feature>
<dbReference type="GO" id="GO:0070626">
    <property type="term" value="F:(S)-2-(5-amino-1-(5-phospho-D-ribosyl)imidazole-4-carboxamido) succinate lyase (fumarate-forming) activity"/>
    <property type="evidence" value="ECO:0007669"/>
    <property type="project" value="RHEA"/>
</dbReference>
<dbReference type="eggNOG" id="COG0015">
    <property type="taxonomic scope" value="Bacteria"/>
</dbReference>
<comment type="pathway">
    <text evidence="2 13">Purine metabolism; AMP biosynthesis via de novo pathway; AMP from IMP: step 2/2.</text>
</comment>
<comment type="pathway">
    <text evidence="1 13">Purine metabolism; IMP biosynthesis via de novo pathway; 5-amino-1-(5-phospho-D-ribosyl)imidazole-4-carboxamide from 5-amino-1-(5-phospho-D-ribosyl)imidazole-4-carboxylate: step 2/2.</text>
</comment>
<sequence length="456" mass="51445">MELSALTAVSPVDGRYGSKTISLRSIFSEYGLLKYRTVVEVRWLQKLAATQSIAEVATLSAEANQFLDNIAANFSEEDAMRIKDIERTTNHDVKAVEYFLKEKVAELPELHAINEFIHFACTSEDINNTSHALMLKEARDTIVLPEIRNVIDAIKALANEYRDIPLLSRTHGQPASPSTMGKEMANVAYRMERQYKQIENVEILAKINGAVGNYNAHLSAYPDVDWHKFSEEFITESLGVNWNPYTTQIEPHDYIAELFDAIARFNTILLDFDRDVWGYIALGHFKQKTIAGEIGSSTMPHKVNPIDFENSEGNLGLANAIFNHLSQKLPVSRWQRDLTDSTVLRNLGVGCGYAIIAYTSTLKGISKLEINRAALEAELDKNWEVLAEPVQTVMRRYGIEKPYEKLKELTRGKRIDGEGMRSFIDSLEIPADEKVRLKEMTPANYIGQAIELADKL</sequence>
<evidence type="ECO:0000313" key="17">
    <source>
        <dbReference type="Proteomes" id="UP000001730"/>
    </source>
</evidence>
<dbReference type="UniPathway" id="UPA00074">
    <property type="reaction ID" value="UER00132"/>
</dbReference>
<dbReference type="SUPFAM" id="SSF48557">
    <property type="entry name" value="L-aspartase-like"/>
    <property type="match status" value="1"/>
</dbReference>
<dbReference type="InterPro" id="IPR008948">
    <property type="entry name" value="L-Aspartase-like"/>
</dbReference>
<dbReference type="AlphaFoldDB" id="B6EIL0"/>
<dbReference type="RefSeq" id="WP_012550711.1">
    <property type="nucleotide sequence ID" value="NC_011312.1"/>
</dbReference>
<feature type="domain" description="Adenylosuccinate lyase PurB C-terminal" evidence="15">
    <location>
        <begin position="332"/>
        <end position="446"/>
    </location>
</feature>
<reference evidence="16 17" key="1">
    <citation type="journal article" date="2008" name="BMC Genomics">
        <title>The genome sequence of the fish pathogen Aliivibrio salmonicida strain LFI1238 shows extensive evidence of gene decay.</title>
        <authorList>
            <person name="Hjerde E."/>
            <person name="Lorentzen M.S."/>
            <person name="Holden M.T."/>
            <person name="Seeger K."/>
            <person name="Paulsen S."/>
            <person name="Bason N."/>
            <person name="Churcher C."/>
            <person name="Harris D."/>
            <person name="Norbertczak H."/>
            <person name="Quail M.A."/>
            <person name="Sanders S."/>
            <person name="Thurston S."/>
            <person name="Parkhill J."/>
            <person name="Willassen N.P."/>
            <person name="Thomson N.R."/>
        </authorList>
    </citation>
    <scope>NUCLEOTIDE SEQUENCE [LARGE SCALE GENOMIC DNA]</scope>
    <source>
        <strain evidence="16 17">LFI1238</strain>
    </source>
</reference>
<dbReference type="KEGG" id="vsa:VSAL_I2195"/>
<evidence type="ECO:0000256" key="12">
    <source>
        <dbReference type="NCBIfam" id="TIGR00928"/>
    </source>
</evidence>
<evidence type="ECO:0000256" key="13">
    <source>
        <dbReference type="RuleBase" id="RU361172"/>
    </source>
</evidence>
<dbReference type="PROSITE" id="PS00163">
    <property type="entry name" value="FUMARATE_LYASES"/>
    <property type="match status" value="1"/>
</dbReference>
<evidence type="ECO:0000313" key="16">
    <source>
        <dbReference type="EMBL" id="CAQ79880.1"/>
    </source>
</evidence>
<evidence type="ECO:0000259" key="14">
    <source>
        <dbReference type="Pfam" id="PF00206"/>
    </source>
</evidence>
<dbReference type="PANTHER" id="PTHR43411:SF1">
    <property type="entry name" value="ADENYLOSUCCINATE LYASE"/>
    <property type="match status" value="1"/>
</dbReference>
<dbReference type="Gene3D" id="1.20.200.10">
    <property type="entry name" value="Fumarase/aspartase (Central domain)"/>
    <property type="match status" value="1"/>
</dbReference>
<comment type="function">
    <text evidence="9">Catalyzes two reactions in de novo purine nucleotide biosynthesis. Catalyzes the breakdown of 5-aminoimidazole- (N-succinylocarboxamide) ribotide (SAICAR or 2-[5-amino-1-(5-phospho-beta-D-ribosyl)imidazole-4-carboxamido]succinate) to 5-aminoimidazole-4-carboxamide ribotide (AICAR or 5-amino-1-(5-phospho-beta-D-ribosyl)imidazole-4-carboxamide) and fumarate, and of adenylosuccinate (ADS or N(6)-(1,2-dicarboxyethyl)-AMP) to adenosine monophosphate (AMP) and fumarate.</text>
</comment>
<accession>B6EIL0</accession>
<evidence type="ECO:0000256" key="11">
    <source>
        <dbReference type="ARBA" id="ARBA00049115"/>
    </source>
</evidence>
<protein>
    <recommendedName>
        <fullName evidence="5 12">Adenylosuccinate lyase</fullName>
        <shortName evidence="13">ASL</shortName>
        <ecNumber evidence="4 12">4.3.2.2</ecNumber>
    </recommendedName>
    <alternativeName>
        <fullName evidence="10 13">Adenylosuccinase</fullName>
    </alternativeName>
</protein>
<evidence type="ECO:0000256" key="8">
    <source>
        <dbReference type="ARBA" id="ARBA00024477"/>
    </source>
</evidence>
<evidence type="ECO:0000256" key="4">
    <source>
        <dbReference type="ARBA" id="ARBA00012339"/>
    </source>
</evidence>
<evidence type="ECO:0000256" key="6">
    <source>
        <dbReference type="ARBA" id="ARBA00022755"/>
    </source>
</evidence>
<dbReference type="InterPro" id="IPR047136">
    <property type="entry name" value="PurB_bact"/>
</dbReference>
<dbReference type="NCBIfam" id="TIGR00928">
    <property type="entry name" value="purB"/>
    <property type="match status" value="1"/>
</dbReference>
<dbReference type="GO" id="GO:0004018">
    <property type="term" value="F:N6-(1,2-dicarboxyethyl)AMP AMP-lyase (fumarate-forming) activity"/>
    <property type="evidence" value="ECO:0007669"/>
    <property type="project" value="UniProtKB-UniRule"/>
</dbReference>
<dbReference type="InterPro" id="IPR022761">
    <property type="entry name" value="Fumarate_lyase_N"/>
</dbReference>
<evidence type="ECO:0000256" key="10">
    <source>
        <dbReference type="ARBA" id="ARBA00030717"/>
    </source>
</evidence>
<name>B6EIL0_ALISL</name>
<dbReference type="Gene3D" id="1.10.40.30">
    <property type="entry name" value="Fumarase/aspartase (C-terminal domain)"/>
    <property type="match status" value="1"/>
</dbReference>
<dbReference type="NCBIfam" id="NF006764">
    <property type="entry name" value="PRK09285.1"/>
    <property type="match status" value="1"/>
</dbReference>
<dbReference type="Pfam" id="PF00206">
    <property type="entry name" value="Lyase_1"/>
    <property type="match status" value="1"/>
</dbReference>
<dbReference type="GO" id="GO:0044208">
    <property type="term" value="P:'de novo' AMP biosynthetic process"/>
    <property type="evidence" value="ECO:0007669"/>
    <property type="project" value="UniProtKB-UniPathway"/>
</dbReference>
<dbReference type="FunFam" id="1.10.275.10:FF:000003">
    <property type="entry name" value="Adenylosuccinate lyase"/>
    <property type="match status" value="1"/>
</dbReference>
<keyword evidence="6 13" id="KW-0658">Purine biosynthesis</keyword>
<dbReference type="FunFam" id="1.10.40.30:FF:000004">
    <property type="entry name" value="Adenylosuccinate lyase"/>
    <property type="match status" value="1"/>
</dbReference>
<dbReference type="InterPro" id="IPR013539">
    <property type="entry name" value="PurB_C"/>
</dbReference>
<evidence type="ECO:0000256" key="2">
    <source>
        <dbReference type="ARBA" id="ARBA00004734"/>
    </source>
</evidence>
<evidence type="ECO:0000256" key="9">
    <source>
        <dbReference type="ARBA" id="ARBA00025012"/>
    </source>
</evidence>
<comment type="catalytic activity">
    <reaction evidence="8">
        <text>(2S)-2-[5-amino-1-(5-phospho-beta-D-ribosyl)imidazole-4-carboxamido]succinate = 5-amino-1-(5-phospho-beta-D-ribosyl)imidazole-4-carboxamide + fumarate</text>
        <dbReference type="Rhea" id="RHEA:23920"/>
        <dbReference type="ChEBI" id="CHEBI:29806"/>
        <dbReference type="ChEBI" id="CHEBI:58443"/>
        <dbReference type="ChEBI" id="CHEBI:58475"/>
        <dbReference type="EC" id="4.3.2.2"/>
    </reaction>
    <physiologicalReaction direction="left-to-right" evidence="8">
        <dbReference type="Rhea" id="RHEA:23921"/>
    </physiologicalReaction>
</comment>
<dbReference type="InterPro" id="IPR000362">
    <property type="entry name" value="Fumarate_lyase_fam"/>
</dbReference>
<dbReference type="InterPro" id="IPR020557">
    <property type="entry name" value="Fumarate_lyase_CS"/>
</dbReference>
<dbReference type="Gene3D" id="1.10.275.10">
    <property type="entry name" value="Fumarase/aspartase (N-terminal domain)"/>
    <property type="match status" value="1"/>
</dbReference>
<dbReference type="CDD" id="cd01598">
    <property type="entry name" value="PurB"/>
    <property type="match status" value="1"/>
</dbReference>
<dbReference type="HOGENOM" id="CLU_025566_2_0_6"/>
<evidence type="ECO:0000256" key="1">
    <source>
        <dbReference type="ARBA" id="ARBA00004706"/>
    </source>
</evidence>
<dbReference type="EC" id="4.3.2.2" evidence="4 12"/>
<dbReference type="PANTHER" id="PTHR43411">
    <property type="entry name" value="ADENYLOSUCCINATE LYASE"/>
    <property type="match status" value="1"/>
</dbReference>
<comment type="similarity">
    <text evidence="3 13">Belongs to the lyase 1 family. Adenylosuccinate lyase subfamily.</text>
</comment>
<keyword evidence="17" id="KW-1185">Reference proteome</keyword>
<dbReference type="Proteomes" id="UP000001730">
    <property type="component" value="Chromosome 1"/>
</dbReference>